<evidence type="ECO:0000313" key="4">
    <source>
        <dbReference type="EMBL" id="MCG5444365.1"/>
    </source>
</evidence>
<dbReference type="InterPro" id="IPR012551">
    <property type="entry name" value="DUF1707_SHOCT-like"/>
</dbReference>
<organism evidence="4 5">
    <name type="scientific">Micromonospora trifolii</name>
    <dbReference type="NCBI Taxonomy" id="2911208"/>
    <lineage>
        <taxon>Bacteria</taxon>
        <taxon>Bacillati</taxon>
        <taxon>Actinomycetota</taxon>
        <taxon>Actinomycetes</taxon>
        <taxon>Micromonosporales</taxon>
        <taxon>Micromonosporaceae</taxon>
        <taxon>Micromonospora</taxon>
    </lineage>
</organism>
<proteinExistence type="predicted"/>
<feature type="domain" description="DUF1707" evidence="3">
    <location>
        <begin position="7"/>
        <end position="59"/>
    </location>
</feature>
<evidence type="ECO:0000313" key="5">
    <source>
        <dbReference type="Proteomes" id="UP001201629"/>
    </source>
</evidence>
<sequence length="183" mass="20217">MDGRDGMRAADSDRAAVADRLRVALDEGRLDLHEYDERLQRAYAARTYADLEALLTDLPPVTPAQRSGLAPAAGSTVSQLGDQLGPAPTGGVTARWLADVWFPYLRVIAIVVTIWAVTSLLTQDLLYFWPAWVAGPWGAVLMVRTVTGLAGKEPQRQAVKRQRRRERKQAKRDSKTDDQPPTP</sequence>
<keyword evidence="2" id="KW-0472">Membrane</keyword>
<evidence type="ECO:0000256" key="1">
    <source>
        <dbReference type="SAM" id="MobiDB-lite"/>
    </source>
</evidence>
<protein>
    <submittedName>
        <fullName evidence="4">DUF1707 domain-containing protein</fullName>
    </submittedName>
</protein>
<dbReference type="Proteomes" id="UP001201629">
    <property type="component" value="Unassembled WGS sequence"/>
</dbReference>
<feature type="region of interest" description="Disordered" evidence="1">
    <location>
        <begin position="152"/>
        <end position="183"/>
    </location>
</feature>
<dbReference type="PANTHER" id="PTHR40763:SF4">
    <property type="entry name" value="DUF1707 DOMAIN-CONTAINING PROTEIN"/>
    <property type="match status" value="1"/>
</dbReference>
<keyword evidence="2" id="KW-1133">Transmembrane helix</keyword>
<keyword evidence="2" id="KW-0812">Transmembrane</keyword>
<dbReference type="EMBL" id="JAKKFD010000024">
    <property type="protein sequence ID" value="MCG5444365.1"/>
    <property type="molecule type" value="Genomic_DNA"/>
</dbReference>
<feature type="transmembrane region" description="Helical" evidence="2">
    <location>
        <begin position="104"/>
        <end position="121"/>
    </location>
</feature>
<evidence type="ECO:0000259" key="3">
    <source>
        <dbReference type="Pfam" id="PF08044"/>
    </source>
</evidence>
<reference evidence="4 5" key="1">
    <citation type="submission" date="2022-01" db="EMBL/GenBank/DDBJ databases">
        <authorList>
            <person name="Riesco R."/>
            <person name="Trujillo M.E."/>
        </authorList>
    </citation>
    <scope>NUCLEOTIDE SEQUENCE [LARGE SCALE GENOMIC DNA]</scope>
    <source>
        <strain evidence="4 5">NIE79</strain>
    </source>
</reference>
<name>A0ABS9N342_9ACTN</name>
<feature type="compositionally biased region" description="Basic residues" evidence="1">
    <location>
        <begin position="158"/>
        <end position="170"/>
    </location>
</feature>
<gene>
    <name evidence="4" type="ORF">NIE79_002513</name>
</gene>
<keyword evidence="5" id="KW-1185">Reference proteome</keyword>
<feature type="transmembrane region" description="Helical" evidence="2">
    <location>
        <begin position="127"/>
        <end position="151"/>
    </location>
</feature>
<feature type="compositionally biased region" description="Basic and acidic residues" evidence="1">
    <location>
        <begin position="171"/>
        <end position="183"/>
    </location>
</feature>
<evidence type="ECO:0000256" key="2">
    <source>
        <dbReference type="SAM" id="Phobius"/>
    </source>
</evidence>
<comment type="caution">
    <text evidence="4">The sequence shown here is derived from an EMBL/GenBank/DDBJ whole genome shotgun (WGS) entry which is preliminary data.</text>
</comment>
<accession>A0ABS9N342</accession>
<dbReference type="Pfam" id="PF08044">
    <property type="entry name" value="DUF1707"/>
    <property type="match status" value="1"/>
</dbReference>
<dbReference type="PANTHER" id="PTHR40763">
    <property type="entry name" value="MEMBRANE PROTEIN-RELATED"/>
    <property type="match status" value="1"/>
</dbReference>